<feature type="transmembrane region" description="Helical" evidence="1">
    <location>
        <begin position="26"/>
        <end position="49"/>
    </location>
</feature>
<sequence>MNYKVNLLPPHLQVEGMIDKRRLLKLAGAVLGGGIIVLGYGGFLANFLLTRAELSRSNQELSRLKVQLQAAEAVHNERVRLENTLKEFSTIVQGRKNWHIILQGIGNVCPQEVTLTQLEVLPAGGKGETAGKPPASKAGIPPQGSMVSIQGVANSFAAIGVFERKLWESGYFGKVHLVKVGTDDKGRNTFLIEAELAKGVSR</sequence>
<dbReference type="EMBL" id="QSLN01000006">
    <property type="protein sequence ID" value="RDV83218.1"/>
    <property type="molecule type" value="Genomic_DNA"/>
</dbReference>
<dbReference type="RefSeq" id="WP_115792547.1">
    <property type="nucleotide sequence ID" value="NZ_QSLN01000006.1"/>
</dbReference>
<dbReference type="AlphaFoldDB" id="A0A3D8P370"/>
<dbReference type="PANTHER" id="PTHR40278">
    <property type="entry name" value="DNA UTILIZATION PROTEIN HOFN"/>
    <property type="match status" value="1"/>
</dbReference>
<keyword evidence="1" id="KW-0472">Membrane</keyword>
<comment type="caution">
    <text evidence="2">The sequence shown here is derived from an EMBL/GenBank/DDBJ whole genome shotgun (WGS) entry which is preliminary data.</text>
</comment>
<reference evidence="2 3" key="1">
    <citation type="submission" date="2018-08" db="EMBL/GenBank/DDBJ databases">
        <title>Form III RuBisCO-mediated autotrophy in Thermodesulfobium bacteria.</title>
        <authorList>
            <person name="Toshchakov S.V."/>
            <person name="Kublanov I.V."/>
            <person name="Frolov E."/>
            <person name="Bonch-Osmolovskaya E.A."/>
            <person name="Tourova T.P."/>
            <person name="Chernych N.A."/>
            <person name="Lebedinsky A.V."/>
        </authorList>
    </citation>
    <scope>NUCLEOTIDE SEQUENCE [LARGE SCALE GENOMIC DNA]</scope>
    <source>
        <strain evidence="2 3">SR</strain>
    </source>
</reference>
<proteinExistence type="predicted"/>
<keyword evidence="1" id="KW-1133">Transmembrane helix</keyword>
<dbReference type="OrthoDB" id="1724491at2"/>
<keyword evidence="1" id="KW-0812">Transmembrane</keyword>
<organism evidence="2 3">
    <name type="scientific">Ammonifex thiophilus</name>
    <dbReference type="NCBI Taxonomy" id="444093"/>
    <lineage>
        <taxon>Bacteria</taxon>
        <taxon>Bacillati</taxon>
        <taxon>Bacillota</taxon>
        <taxon>Clostridia</taxon>
        <taxon>Thermoanaerobacterales</taxon>
        <taxon>Thermoanaerobacteraceae</taxon>
        <taxon>Ammonifex</taxon>
    </lineage>
</organism>
<dbReference type="Proteomes" id="UP000256329">
    <property type="component" value="Unassembled WGS sequence"/>
</dbReference>
<dbReference type="Pfam" id="PF05137">
    <property type="entry name" value="PilN"/>
    <property type="match status" value="1"/>
</dbReference>
<dbReference type="InterPro" id="IPR052534">
    <property type="entry name" value="Extracell_DNA_Util/SecSys_Comp"/>
</dbReference>
<evidence type="ECO:0000256" key="1">
    <source>
        <dbReference type="SAM" id="Phobius"/>
    </source>
</evidence>
<name>A0A3D8P370_9THEO</name>
<dbReference type="InterPro" id="IPR007813">
    <property type="entry name" value="PilN"/>
</dbReference>
<evidence type="ECO:0000313" key="2">
    <source>
        <dbReference type="EMBL" id="RDV83218.1"/>
    </source>
</evidence>
<keyword evidence="3" id="KW-1185">Reference proteome</keyword>
<protein>
    <recommendedName>
        <fullName evidence="4">Fimbrial assembly protein</fullName>
    </recommendedName>
</protein>
<evidence type="ECO:0008006" key="4">
    <source>
        <dbReference type="Google" id="ProtNLM"/>
    </source>
</evidence>
<gene>
    <name evidence="2" type="ORF">DXX99_05740</name>
</gene>
<evidence type="ECO:0000313" key="3">
    <source>
        <dbReference type="Proteomes" id="UP000256329"/>
    </source>
</evidence>
<accession>A0A3D8P370</accession>
<dbReference type="PANTHER" id="PTHR40278:SF1">
    <property type="entry name" value="DNA UTILIZATION PROTEIN HOFN"/>
    <property type="match status" value="1"/>
</dbReference>